<keyword evidence="2" id="KW-1185">Reference proteome</keyword>
<protein>
    <submittedName>
        <fullName evidence="1">Uncharacterized protein</fullName>
    </submittedName>
</protein>
<proteinExistence type="predicted"/>
<accession>A0ABQ7V219</accession>
<dbReference type="Proteomes" id="UP000826656">
    <property type="component" value="Unassembled WGS sequence"/>
</dbReference>
<sequence>MPNSYSLRVVPPVRDNGNAAIVVAESEELEARKFLENVKNSMPKLKRSPFPIHCPVYSTYHRGSVSGLYEAVVGKPYLSDMVTDSVSLCIETELESIISVLACENVVEQLLWKVIFDNLSATPSATQAFMLPETHKQECTIAVFKLLVPDMFKNFSMQEVRSIVDERS</sequence>
<organism evidence="1 2">
    <name type="scientific">Solanum tuberosum</name>
    <name type="common">Potato</name>
    <dbReference type="NCBI Taxonomy" id="4113"/>
    <lineage>
        <taxon>Eukaryota</taxon>
        <taxon>Viridiplantae</taxon>
        <taxon>Streptophyta</taxon>
        <taxon>Embryophyta</taxon>
        <taxon>Tracheophyta</taxon>
        <taxon>Spermatophyta</taxon>
        <taxon>Magnoliopsida</taxon>
        <taxon>eudicotyledons</taxon>
        <taxon>Gunneridae</taxon>
        <taxon>Pentapetalae</taxon>
        <taxon>asterids</taxon>
        <taxon>lamiids</taxon>
        <taxon>Solanales</taxon>
        <taxon>Solanaceae</taxon>
        <taxon>Solanoideae</taxon>
        <taxon>Solaneae</taxon>
        <taxon>Solanum</taxon>
    </lineage>
</organism>
<comment type="caution">
    <text evidence="1">The sequence shown here is derived from an EMBL/GenBank/DDBJ whole genome shotgun (WGS) entry which is preliminary data.</text>
</comment>
<evidence type="ECO:0000313" key="1">
    <source>
        <dbReference type="EMBL" id="KAH0757432.1"/>
    </source>
</evidence>
<name>A0ABQ7V219_SOLTU</name>
<evidence type="ECO:0000313" key="2">
    <source>
        <dbReference type="Proteomes" id="UP000826656"/>
    </source>
</evidence>
<gene>
    <name evidence="1" type="ORF">KY290_020925</name>
</gene>
<reference evidence="1 2" key="1">
    <citation type="journal article" date="2021" name="bioRxiv">
        <title>Chromosome-scale and haplotype-resolved genome assembly of a tetraploid potato cultivar.</title>
        <authorList>
            <person name="Sun H."/>
            <person name="Jiao W.-B."/>
            <person name="Krause K."/>
            <person name="Campoy J.A."/>
            <person name="Goel M."/>
            <person name="Folz-Donahue K."/>
            <person name="Kukat C."/>
            <person name="Huettel B."/>
            <person name="Schneeberger K."/>
        </authorList>
    </citation>
    <scope>NUCLEOTIDE SEQUENCE [LARGE SCALE GENOMIC DNA]</scope>
    <source>
        <strain evidence="1">SolTubOtavaFocal</strain>
        <tissue evidence="1">Leaves</tissue>
    </source>
</reference>
<dbReference type="EMBL" id="JAIVGD010000015">
    <property type="protein sequence ID" value="KAH0757432.1"/>
    <property type="molecule type" value="Genomic_DNA"/>
</dbReference>